<protein>
    <submittedName>
        <fullName evidence="2">Uncharacterized protein</fullName>
    </submittedName>
</protein>
<dbReference type="Proteomes" id="UP001208041">
    <property type="component" value="Unassembled WGS sequence"/>
</dbReference>
<gene>
    <name evidence="2" type="ORF">OH136_05795</name>
</gene>
<accession>A0AAE3IXY6</accession>
<reference evidence="2" key="1">
    <citation type="submission" date="2022-10" db="EMBL/GenBank/DDBJ databases">
        <authorList>
            <person name="Yue Y."/>
        </authorList>
    </citation>
    <scope>NUCLEOTIDE SEQUENCE</scope>
    <source>
        <strain evidence="2">Z654</strain>
    </source>
</reference>
<evidence type="ECO:0000313" key="3">
    <source>
        <dbReference type="Proteomes" id="UP001208041"/>
    </source>
</evidence>
<organism evidence="2 3">
    <name type="scientific">Halocynthiibacter halioticoli</name>
    <dbReference type="NCBI Taxonomy" id="2986804"/>
    <lineage>
        <taxon>Bacteria</taxon>
        <taxon>Pseudomonadati</taxon>
        <taxon>Pseudomonadota</taxon>
        <taxon>Alphaproteobacteria</taxon>
        <taxon>Rhodobacterales</taxon>
        <taxon>Paracoccaceae</taxon>
        <taxon>Halocynthiibacter</taxon>
    </lineage>
</organism>
<name>A0AAE3IXY6_9RHOB</name>
<keyword evidence="3" id="KW-1185">Reference proteome</keyword>
<dbReference type="RefSeq" id="WP_263952888.1">
    <property type="nucleotide sequence ID" value="NZ_JAOYFC010000001.1"/>
</dbReference>
<evidence type="ECO:0000313" key="2">
    <source>
        <dbReference type="EMBL" id="MCV6824064.1"/>
    </source>
</evidence>
<proteinExistence type="predicted"/>
<comment type="caution">
    <text evidence="2">The sequence shown here is derived from an EMBL/GenBank/DDBJ whole genome shotgun (WGS) entry which is preliminary data.</text>
</comment>
<sequence length="175" mass="19628">MLTKFKATCAAVVTTLAFTAPVHSDPGEVTKYLMNEPATVFDLGLIRLEYFLTSYYPPLGSTLYDSRNDRLTIRKAFDEVSSSDIAEQTCKDWLERVRKIGAVDPLSGMVEPPFENSVYSNFFKHISQRNDDAPEDYLKKFDEIIHLKCNHLLDDGTILSIGAPLLGGSFVISRL</sequence>
<feature type="chain" id="PRO_5041964189" evidence="1">
    <location>
        <begin position="25"/>
        <end position="175"/>
    </location>
</feature>
<feature type="signal peptide" evidence="1">
    <location>
        <begin position="1"/>
        <end position="24"/>
    </location>
</feature>
<keyword evidence="1" id="KW-0732">Signal</keyword>
<dbReference type="EMBL" id="JAOYFC010000001">
    <property type="protein sequence ID" value="MCV6824064.1"/>
    <property type="molecule type" value="Genomic_DNA"/>
</dbReference>
<dbReference type="AlphaFoldDB" id="A0AAE3IXY6"/>
<evidence type="ECO:0000256" key="1">
    <source>
        <dbReference type="SAM" id="SignalP"/>
    </source>
</evidence>